<evidence type="ECO:0000256" key="2">
    <source>
        <dbReference type="RuleBase" id="RU003567"/>
    </source>
</evidence>
<comment type="similarity">
    <text evidence="1 2">Belongs to the peptidase S14 family.</text>
</comment>
<name>E1ZR97_CHLVA</name>
<dbReference type="OrthoDB" id="2017408at2759"/>
<dbReference type="GO" id="GO:0004176">
    <property type="term" value="F:ATP-dependent peptidase activity"/>
    <property type="evidence" value="ECO:0007669"/>
    <property type="project" value="InterPro"/>
</dbReference>
<evidence type="ECO:0000256" key="3">
    <source>
        <dbReference type="SAM" id="MobiDB-lite"/>
    </source>
</evidence>
<dbReference type="PANTHER" id="PTHR10381">
    <property type="entry name" value="ATP-DEPENDENT CLP PROTEASE PROTEOLYTIC SUBUNIT"/>
    <property type="match status" value="1"/>
</dbReference>
<dbReference type="SUPFAM" id="SSF52096">
    <property type="entry name" value="ClpP/crotonase"/>
    <property type="match status" value="1"/>
</dbReference>
<gene>
    <name evidence="4" type="ORF">CHLNCDRAFT_139949</name>
</gene>
<feature type="compositionally biased region" description="Polar residues" evidence="3">
    <location>
        <begin position="1"/>
        <end position="15"/>
    </location>
</feature>
<evidence type="ECO:0000256" key="1">
    <source>
        <dbReference type="ARBA" id="ARBA00007039"/>
    </source>
</evidence>
<dbReference type="CDD" id="cd07017">
    <property type="entry name" value="S14_ClpP_2"/>
    <property type="match status" value="1"/>
</dbReference>
<dbReference type="AlphaFoldDB" id="E1ZR97"/>
<dbReference type="eggNOG" id="KOG0840">
    <property type="taxonomic scope" value="Eukaryota"/>
</dbReference>
<evidence type="ECO:0000313" key="4">
    <source>
        <dbReference type="EMBL" id="EFN51696.1"/>
    </source>
</evidence>
<sequence>MQALAQPQITAQQVHQQQRPPARHAVAAPPRSCGSLGGSLARSSSSGSGGGGRAACRLPPVCARRERDPILAPVIQMGPGGEDVVDLYGYLLRNRIIFLNQRISDQVACQVVASLLALDSLNEEEEIKMYINCPQGSPYAVVSILDTMRAIKAPNTRILLQQPMGGLQGSADECNITATELNRNMRVMYRFLSEATGLPVETVEMECDRDNFLGPEQAIALGLIDSVIA</sequence>
<protein>
    <recommendedName>
        <fullName evidence="2">ATP-dependent Clp protease proteolytic subunit</fullName>
    </recommendedName>
</protein>
<dbReference type="GO" id="GO:0009536">
    <property type="term" value="C:plastid"/>
    <property type="evidence" value="ECO:0007669"/>
    <property type="project" value="UniProtKB-ARBA"/>
</dbReference>
<feature type="region of interest" description="Disordered" evidence="3">
    <location>
        <begin position="1"/>
        <end position="54"/>
    </location>
</feature>
<organism evidence="5">
    <name type="scientific">Chlorella variabilis</name>
    <name type="common">Green alga</name>
    <dbReference type="NCBI Taxonomy" id="554065"/>
    <lineage>
        <taxon>Eukaryota</taxon>
        <taxon>Viridiplantae</taxon>
        <taxon>Chlorophyta</taxon>
        <taxon>core chlorophytes</taxon>
        <taxon>Trebouxiophyceae</taxon>
        <taxon>Chlorellales</taxon>
        <taxon>Chlorellaceae</taxon>
        <taxon>Chlorella clade</taxon>
        <taxon>Chlorella</taxon>
    </lineage>
</organism>
<dbReference type="Gene3D" id="3.90.226.10">
    <property type="entry name" value="2-enoyl-CoA Hydratase, Chain A, domain 1"/>
    <property type="match status" value="2"/>
</dbReference>
<dbReference type="KEGG" id="cvr:CHLNCDRAFT_139949"/>
<dbReference type="EMBL" id="GL433861">
    <property type="protein sequence ID" value="EFN51696.1"/>
    <property type="molecule type" value="Genomic_DNA"/>
</dbReference>
<dbReference type="InterPro" id="IPR023562">
    <property type="entry name" value="ClpP/TepA"/>
</dbReference>
<dbReference type="STRING" id="554065.E1ZR97"/>
<evidence type="ECO:0000313" key="5">
    <source>
        <dbReference type="Proteomes" id="UP000008141"/>
    </source>
</evidence>
<dbReference type="PRINTS" id="PR00127">
    <property type="entry name" value="CLPPROTEASEP"/>
</dbReference>
<dbReference type="InterPro" id="IPR001907">
    <property type="entry name" value="ClpP"/>
</dbReference>
<dbReference type="PANTHER" id="PTHR10381:SF11">
    <property type="entry name" value="ATP-DEPENDENT CLP PROTEASE PROTEOLYTIC SUBUNIT, MITOCHONDRIAL"/>
    <property type="match status" value="1"/>
</dbReference>
<dbReference type="GeneID" id="17351144"/>
<dbReference type="InParanoid" id="E1ZR97"/>
<keyword evidence="5" id="KW-1185">Reference proteome</keyword>
<dbReference type="GO" id="GO:0009368">
    <property type="term" value="C:endopeptidase Clp complex"/>
    <property type="evidence" value="ECO:0007669"/>
    <property type="project" value="TreeGrafter"/>
</dbReference>
<dbReference type="Pfam" id="PF00574">
    <property type="entry name" value="CLP_protease"/>
    <property type="match status" value="1"/>
</dbReference>
<feature type="compositionally biased region" description="Low complexity" evidence="3">
    <location>
        <begin position="16"/>
        <end position="46"/>
    </location>
</feature>
<dbReference type="GO" id="GO:0004252">
    <property type="term" value="F:serine-type endopeptidase activity"/>
    <property type="evidence" value="ECO:0007669"/>
    <property type="project" value="InterPro"/>
</dbReference>
<reference evidence="4 5" key="1">
    <citation type="journal article" date="2010" name="Plant Cell">
        <title>The Chlorella variabilis NC64A genome reveals adaptation to photosymbiosis, coevolution with viruses, and cryptic sex.</title>
        <authorList>
            <person name="Blanc G."/>
            <person name="Duncan G."/>
            <person name="Agarkova I."/>
            <person name="Borodovsky M."/>
            <person name="Gurnon J."/>
            <person name="Kuo A."/>
            <person name="Lindquist E."/>
            <person name="Lucas S."/>
            <person name="Pangilinan J."/>
            <person name="Polle J."/>
            <person name="Salamov A."/>
            <person name="Terry A."/>
            <person name="Yamada T."/>
            <person name="Dunigan D.D."/>
            <person name="Grigoriev I.V."/>
            <person name="Claverie J.M."/>
            <person name="Van Etten J.L."/>
        </authorList>
    </citation>
    <scope>NUCLEOTIDE SEQUENCE [LARGE SCALE GENOMIC DNA]</scope>
    <source>
        <strain evidence="4 5">NC64A</strain>
    </source>
</reference>
<proteinExistence type="inferred from homology"/>
<dbReference type="GO" id="GO:0051117">
    <property type="term" value="F:ATPase binding"/>
    <property type="evidence" value="ECO:0007669"/>
    <property type="project" value="TreeGrafter"/>
</dbReference>
<dbReference type="RefSeq" id="XP_005843798.1">
    <property type="nucleotide sequence ID" value="XM_005843736.1"/>
</dbReference>
<accession>E1ZR97</accession>
<dbReference type="GO" id="GO:0006515">
    <property type="term" value="P:protein quality control for misfolded or incompletely synthesized proteins"/>
    <property type="evidence" value="ECO:0007669"/>
    <property type="project" value="TreeGrafter"/>
</dbReference>
<dbReference type="Proteomes" id="UP000008141">
    <property type="component" value="Unassembled WGS sequence"/>
</dbReference>
<dbReference type="InterPro" id="IPR029045">
    <property type="entry name" value="ClpP/crotonase-like_dom_sf"/>
</dbReference>